<accession>A0AAE6TT60</accession>
<gene>
    <name evidence="1" type="ORF">ESD82_07810</name>
</gene>
<keyword evidence="1" id="KW-0614">Plasmid</keyword>
<protein>
    <submittedName>
        <fullName evidence="1">Uncharacterized protein</fullName>
    </submittedName>
</protein>
<evidence type="ECO:0000313" key="2">
    <source>
        <dbReference type="Proteomes" id="UP000326453"/>
    </source>
</evidence>
<dbReference type="RefSeq" id="WP_116171356.1">
    <property type="nucleotide sequence ID" value="NZ_CP044424.1"/>
</dbReference>
<dbReference type="EMBL" id="CP044424">
    <property type="protein sequence ID" value="QFG36133.1"/>
    <property type="molecule type" value="Genomic_DNA"/>
</dbReference>
<dbReference type="Proteomes" id="UP000326453">
    <property type="component" value="Plasmid pPAN1"/>
</dbReference>
<reference evidence="1 2" key="1">
    <citation type="submission" date="2019-01" db="EMBL/GenBank/DDBJ databases">
        <title>Complete Genome Sequence and Annotation of the Paracoccus pantotrophus type strain DSM 2944.</title>
        <authorList>
            <person name="Bockwoldt J.A."/>
            <person name="Zimmermann M."/>
            <person name="Tiso T."/>
            <person name="Blank L.M."/>
        </authorList>
    </citation>
    <scope>NUCLEOTIDE SEQUENCE [LARGE SCALE GENOMIC DNA]</scope>
    <source>
        <strain evidence="1 2">DSM 2944</strain>
        <plasmid evidence="2">ppan1</plasmid>
    </source>
</reference>
<sequence>MENKDDTAEDQVEVTFGVKVTFARAKLPEVSDMSEQDRDEVRALLIASAGIRMLPSGEES</sequence>
<dbReference type="KEGG" id="ppan:ESD82_07810"/>
<geneLocation type="plasmid" evidence="2">
    <name>ppan1</name>
</geneLocation>
<dbReference type="GeneID" id="51370467"/>
<dbReference type="AlphaFoldDB" id="A0AAE6TT60"/>
<name>A0AAE6TT60_PARPN</name>
<proteinExistence type="predicted"/>
<evidence type="ECO:0000313" key="1">
    <source>
        <dbReference type="EMBL" id="QFG36133.1"/>
    </source>
</evidence>
<organism evidence="1 2">
    <name type="scientific">Paracoccus pantotrophus</name>
    <name type="common">Thiosphaera pantotropha</name>
    <dbReference type="NCBI Taxonomy" id="82367"/>
    <lineage>
        <taxon>Bacteria</taxon>
        <taxon>Pseudomonadati</taxon>
        <taxon>Pseudomonadota</taxon>
        <taxon>Alphaproteobacteria</taxon>
        <taxon>Rhodobacterales</taxon>
        <taxon>Paracoccaceae</taxon>
        <taxon>Paracoccus</taxon>
    </lineage>
</organism>